<reference evidence="1 2" key="1">
    <citation type="submission" date="2023-03" db="EMBL/GenBank/DDBJ databases">
        <title>Draft genome sequence of type strain Streptomyces ferralitis JCM 14344.</title>
        <authorList>
            <person name="Klaysubun C."/>
            <person name="Duangmal K."/>
        </authorList>
    </citation>
    <scope>NUCLEOTIDE SEQUENCE [LARGE SCALE GENOMIC DNA]</scope>
    <source>
        <strain evidence="1 2">JCM 14344</strain>
    </source>
</reference>
<sequence>MSHPQLPSTEAAVVAIRETAAAHGRESRVTHDIGADHSTRRTAAGAFAVADPDGSLPHEAYVEIPGSPEVAIEVYSEGDVKIIVDGVEFHDIPRDSAPAFLTAVYTNRAFVKLSFLPPHQRLIVPLPGDETYKEVITSPTPTPWLSARAR</sequence>
<proteinExistence type="predicted"/>
<dbReference type="EMBL" id="JARHTQ010000016">
    <property type="protein sequence ID" value="MDF2258474.1"/>
    <property type="molecule type" value="Genomic_DNA"/>
</dbReference>
<organism evidence="1 2">
    <name type="scientific">Streptantibioticus ferralitis</name>
    <dbReference type="NCBI Taxonomy" id="236510"/>
    <lineage>
        <taxon>Bacteria</taxon>
        <taxon>Bacillati</taxon>
        <taxon>Actinomycetota</taxon>
        <taxon>Actinomycetes</taxon>
        <taxon>Kitasatosporales</taxon>
        <taxon>Streptomycetaceae</taxon>
        <taxon>Streptantibioticus</taxon>
    </lineage>
</organism>
<dbReference type="Proteomes" id="UP001220022">
    <property type="component" value="Unassembled WGS sequence"/>
</dbReference>
<evidence type="ECO:0000313" key="1">
    <source>
        <dbReference type="EMBL" id="MDF2258474.1"/>
    </source>
</evidence>
<protein>
    <submittedName>
        <fullName evidence="1">Uncharacterized protein</fullName>
    </submittedName>
</protein>
<evidence type="ECO:0000313" key="2">
    <source>
        <dbReference type="Proteomes" id="UP001220022"/>
    </source>
</evidence>
<name>A0ABT5Z445_9ACTN</name>
<keyword evidence="2" id="KW-1185">Reference proteome</keyword>
<comment type="caution">
    <text evidence="1">The sequence shown here is derived from an EMBL/GenBank/DDBJ whole genome shotgun (WGS) entry which is preliminary data.</text>
</comment>
<gene>
    <name evidence="1" type="ORF">P2L57_22955</name>
</gene>
<dbReference type="RefSeq" id="WP_275817537.1">
    <property type="nucleotide sequence ID" value="NZ_BAAANM010000006.1"/>
</dbReference>
<accession>A0ABT5Z445</accession>